<keyword evidence="3 7" id="KW-0223">Dioxygenase</keyword>
<dbReference type="Proteomes" id="UP000256679">
    <property type="component" value="Unassembled WGS sequence"/>
</dbReference>
<dbReference type="Pfam" id="PF05995">
    <property type="entry name" value="CDO_I"/>
    <property type="match status" value="1"/>
</dbReference>
<evidence type="ECO:0000256" key="1">
    <source>
        <dbReference type="ARBA" id="ARBA00006622"/>
    </source>
</evidence>
<feature type="binding site" evidence="6">
    <location>
        <position position="86"/>
    </location>
    <ligand>
        <name>Fe cation</name>
        <dbReference type="ChEBI" id="CHEBI:24875"/>
        <note>catalytic</note>
    </ligand>
</feature>
<sequence length="184" mass="20549">MQNKLQTFVEAINETLAGNPSEEELLDQLKGPFGELIAKDDWLEERYAQPHPDYYQQYLMHLDPQERFSVVSFVWGPGQKTPVHNHTVWGMVGMLRGAEISTRYAAPQPGTEMQILGEDRLEPGMMDLVSPAIGDIHAVRNAFDDQPSISIHVYGANIGKVSRNVFDPTTGMRKDFVSGFSNAG</sequence>
<dbReference type="CDD" id="cd10548">
    <property type="entry name" value="cupin_CDO"/>
    <property type="match status" value="1"/>
</dbReference>
<feature type="binding site" evidence="6">
    <location>
        <position position="137"/>
    </location>
    <ligand>
        <name>Fe cation</name>
        <dbReference type="ChEBI" id="CHEBI:24875"/>
        <note>catalytic</note>
    </ligand>
</feature>
<dbReference type="Gene3D" id="2.60.120.10">
    <property type="entry name" value="Jelly Rolls"/>
    <property type="match status" value="1"/>
</dbReference>
<comment type="similarity">
    <text evidence="1">Belongs to the cysteine dioxygenase family.</text>
</comment>
<dbReference type="RefSeq" id="WP_115755504.1">
    <property type="nucleotide sequence ID" value="NZ_QFCQ01000033.1"/>
</dbReference>
<dbReference type="InterPro" id="IPR011051">
    <property type="entry name" value="RmlC_Cupin_sf"/>
</dbReference>
<feature type="binding site" evidence="6">
    <location>
        <position position="84"/>
    </location>
    <ligand>
        <name>Fe cation</name>
        <dbReference type="ChEBI" id="CHEBI:24875"/>
        <note>catalytic</note>
    </ligand>
</feature>
<dbReference type="InterPro" id="IPR014710">
    <property type="entry name" value="RmlC-like_jellyroll"/>
</dbReference>
<evidence type="ECO:0000256" key="2">
    <source>
        <dbReference type="ARBA" id="ARBA00022723"/>
    </source>
</evidence>
<protein>
    <submittedName>
        <fullName evidence="7">Cysteine dioxygenase</fullName>
    </submittedName>
</protein>
<evidence type="ECO:0000256" key="4">
    <source>
        <dbReference type="ARBA" id="ARBA00023002"/>
    </source>
</evidence>
<dbReference type="SUPFAM" id="SSF51182">
    <property type="entry name" value="RmlC-like cupins"/>
    <property type="match status" value="1"/>
</dbReference>
<evidence type="ECO:0000313" key="7">
    <source>
        <dbReference type="EMBL" id="RDW13486.1"/>
    </source>
</evidence>
<keyword evidence="4" id="KW-0560">Oxidoreductase</keyword>
<accession>A0A3D8PBP2</accession>
<comment type="caution">
    <text evidence="7">The sequence shown here is derived from an EMBL/GenBank/DDBJ whole genome shotgun (WGS) entry which is preliminary data.</text>
</comment>
<evidence type="ECO:0000256" key="6">
    <source>
        <dbReference type="PIRSR" id="PIRSR610300-51"/>
    </source>
</evidence>
<proteinExistence type="inferred from homology"/>
<dbReference type="GO" id="GO:0016702">
    <property type="term" value="F:oxidoreductase activity, acting on single donors with incorporation of molecular oxygen, incorporation of two atoms of oxygen"/>
    <property type="evidence" value="ECO:0007669"/>
    <property type="project" value="InterPro"/>
</dbReference>
<dbReference type="GO" id="GO:0008198">
    <property type="term" value="F:ferrous iron binding"/>
    <property type="evidence" value="ECO:0007669"/>
    <property type="project" value="TreeGrafter"/>
</dbReference>
<evidence type="ECO:0000313" key="8">
    <source>
        <dbReference type="Proteomes" id="UP000256679"/>
    </source>
</evidence>
<keyword evidence="8" id="KW-1185">Reference proteome</keyword>
<dbReference type="AlphaFoldDB" id="A0A3D8PBP2"/>
<dbReference type="PANTHER" id="PTHR12918">
    <property type="entry name" value="CYSTEINE DIOXYGENASE"/>
    <property type="match status" value="1"/>
</dbReference>
<dbReference type="PANTHER" id="PTHR12918:SF1">
    <property type="entry name" value="CYSTEINE DIOXYGENASE TYPE 1"/>
    <property type="match status" value="1"/>
</dbReference>
<dbReference type="EMBL" id="QFCQ01000033">
    <property type="protein sequence ID" value="RDW13486.1"/>
    <property type="molecule type" value="Genomic_DNA"/>
</dbReference>
<reference evidence="7 8" key="1">
    <citation type="submission" date="2018-05" db="EMBL/GenBank/DDBJ databases">
        <title>Whole genome sequencing of Paracoccus thiocyanatus SST.</title>
        <authorList>
            <person name="Ghosh W."/>
            <person name="Rameez M.J."/>
            <person name="Roy C."/>
        </authorList>
    </citation>
    <scope>NUCLEOTIDE SEQUENCE [LARGE SCALE GENOMIC DNA]</scope>
    <source>
        <strain evidence="7 8">SST</strain>
    </source>
</reference>
<gene>
    <name evidence="7" type="ORF">DIE28_07865</name>
</gene>
<evidence type="ECO:0000256" key="3">
    <source>
        <dbReference type="ARBA" id="ARBA00022964"/>
    </source>
</evidence>
<keyword evidence="2 6" id="KW-0479">Metal-binding</keyword>
<evidence type="ECO:0000256" key="5">
    <source>
        <dbReference type="ARBA" id="ARBA00023004"/>
    </source>
</evidence>
<name>A0A3D8PBP2_9RHOB</name>
<keyword evidence="5 6" id="KW-0408">Iron</keyword>
<dbReference type="InterPro" id="IPR010300">
    <property type="entry name" value="CDO_1"/>
</dbReference>
<organism evidence="7 8">
    <name type="scientific">Paracoccus thiocyanatus</name>
    <dbReference type="NCBI Taxonomy" id="34006"/>
    <lineage>
        <taxon>Bacteria</taxon>
        <taxon>Pseudomonadati</taxon>
        <taxon>Pseudomonadota</taxon>
        <taxon>Alphaproteobacteria</taxon>
        <taxon>Rhodobacterales</taxon>
        <taxon>Paracoccaceae</taxon>
        <taxon>Paracoccus</taxon>
    </lineage>
</organism>